<dbReference type="GO" id="GO:1990904">
    <property type="term" value="C:ribonucleoprotein complex"/>
    <property type="evidence" value="ECO:0007669"/>
    <property type="project" value="UniProtKB-KW"/>
</dbReference>
<accession>A0A0G4HHR3</accession>
<evidence type="ECO:0008006" key="6">
    <source>
        <dbReference type="Google" id="ProtNLM"/>
    </source>
</evidence>
<feature type="region of interest" description="Disordered" evidence="4">
    <location>
        <begin position="247"/>
        <end position="282"/>
    </location>
</feature>
<feature type="region of interest" description="Disordered" evidence="4">
    <location>
        <begin position="299"/>
        <end position="318"/>
    </location>
</feature>
<dbReference type="EMBL" id="CDMZ01002736">
    <property type="protein sequence ID" value="CEM43672.1"/>
    <property type="molecule type" value="Genomic_DNA"/>
</dbReference>
<dbReference type="PANTHER" id="PTHR23321">
    <property type="entry name" value="RIBOSOMAL PROTEIN S15, BACTERIAL AND ORGANELLAR"/>
    <property type="match status" value="1"/>
</dbReference>
<sequence>METLKRKFSTLSVGVVRTVPHRLLVEKESTKPFSPSPFAVSGRGQVRGVAQISARKFVGSIPGKKGPPKLEWYRRAEQAFLKERSRVPDGFVHPFTQEDLAPLPSAMTDLLHLRCASSKQLSRWRKQRMVELFQQHFNDYMSGPVRIAVYTEQILNLRRHMLQHKRDHEKKMVMTLMLNKRQRAMKALYTNDFELYKHVCKELKIRMVRFAIPDSRHPTNAVSPMAVDGDRCRFLIRMKLWKGKFRPRPVKERSGKTARYTRHPIEEPPPDWNKPKPQNAQISRSWPYGVKEERMSGNYPIHNPTKPGHGHIPVPILF</sequence>
<evidence type="ECO:0000256" key="1">
    <source>
        <dbReference type="ARBA" id="ARBA00008434"/>
    </source>
</evidence>
<reference evidence="5" key="1">
    <citation type="submission" date="2014-11" db="EMBL/GenBank/DDBJ databases">
        <authorList>
            <person name="Otto D Thomas"/>
            <person name="Naeem Raeece"/>
        </authorList>
    </citation>
    <scope>NUCLEOTIDE SEQUENCE</scope>
</reference>
<dbReference type="GO" id="GO:0003735">
    <property type="term" value="F:structural constituent of ribosome"/>
    <property type="evidence" value="ECO:0007669"/>
    <property type="project" value="InterPro"/>
</dbReference>
<dbReference type="InterPro" id="IPR005290">
    <property type="entry name" value="Ribosomal_uS15_bac-type"/>
</dbReference>
<dbReference type="PANTHER" id="PTHR23321:SF26">
    <property type="entry name" value="SMALL RIBOSOMAL SUBUNIT PROTEIN US15M"/>
    <property type="match status" value="1"/>
</dbReference>
<dbReference type="PhylomeDB" id="A0A0G4HHR3"/>
<dbReference type="GO" id="GO:0005737">
    <property type="term" value="C:cytoplasm"/>
    <property type="evidence" value="ECO:0007669"/>
    <property type="project" value="UniProtKB-ARBA"/>
</dbReference>
<evidence type="ECO:0000256" key="3">
    <source>
        <dbReference type="ARBA" id="ARBA00023274"/>
    </source>
</evidence>
<protein>
    <recommendedName>
        <fullName evidence="6">Ribosomal protein S15</fullName>
    </recommendedName>
</protein>
<proteinExistence type="inferred from homology"/>
<dbReference type="GO" id="GO:0006412">
    <property type="term" value="P:translation"/>
    <property type="evidence" value="ECO:0007669"/>
    <property type="project" value="InterPro"/>
</dbReference>
<dbReference type="SMART" id="SM01387">
    <property type="entry name" value="Ribosomal_S15"/>
    <property type="match status" value="1"/>
</dbReference>
<evidence type="ECO:0000256" key="4">
    <source>
        <dbReference type="SAM" id="MobiDB-lite"/>
    </source>
</evidence>
<gene>
    <name evidence="5" type="ORF">Cvel_1046</name>
</gene>
<dbReference type="SUPFAM" id="SSF47060">
    <property type="entry name" value="S15/NS1 RNA-binding domain"/>
    <property type="match status" value="1"/>
</dbReference>
<organism evidence="5">
    <name type="scientific">Chromera velia CCMP2878</name>
    <dbReference type="NCBI Taxonomy" id="1169474"/>
    <lineage>
        <taxon>Eukaryota</taxon>
        <taxon>Sar</taxon>
        <taxon>Alveolata</taxon>
        <taxon>Colpodellida</taxon>
        <taxon>Chromeraceae</taxon>
        <taxon>Chromera</taxon>
    </lineage>
</organism>
<dbReference type="InterPro" id="IPR009068">
    <property type="entry name" value="uS15_NS1_RNA-bd_sf"/>
</dbReference>
<evidence type="ECO:0000256" key="2">
    <source>
        <dbReference type="ARBA" id="ARBA00022980"/>
    </source>
</evidence>
<dbReference type="InterPro" id="IPR000589">
    <property type="entry name" value="Ribosomal_uS15"/>
</dbReference>
<dbReference type="AlphaFoldDB" id="A0A0G4HHR3"/>
<dbReference type="VEuPathDB" id="CryptoDB:Cvel_1046"/>
<name>A0A0G4HHR3_9ALVE</name>
<dbReference type="Pfam" id="PF00312">
    <property type="entry name" value="Ribosomal_S15"/>
    <property type="match status" value="1"/>
</dbReference>
<comment type="similarity">
    <text evidence="1">Belongs to the universal ribosomal protein uS15 family.</text>
</comment>
<dbReference type="Gene3D" id="1.10.287.10">
    <property type="entry name" value="S15/NS1, RNA-binding"/>
    <property type="match status" value="1"/>
</dbReference>
<evidence type="ECO:0000313" key="5">
    <source>
        <dbReference type="EMBL" id="CEM43672.1"/>
    </source>
</evidence>
<keyword evidence="3" id="KW-0687">Ribonucleoprotein</keyword>
<keyword evidence="2" id="KW-0689">Ribosomal protein</keyword>
<dbReference type="GO" id="GO:0005840">
    <property type="term" value="C:ribosome"/>
    <property type="evidence" value="ECO:0007669"/>
    <property type="project" value="UniProtKB-KW"/>
</dbReference>